<feature type="region of interest" description="Disordered" evidence="1">
    <location>
        <begin position="68"/>
        <end position="100"/>
    </location>
</feature>
<feature type="transmembrane region" description="Helical" evidence="2">
    <location>
        <begin position="142"/>
        <end position="159"/>
    </location>
</feature>
<feature type="region of interest" description="Disordered" evidence="1">
    <location>
        <begin position="349"/>
        <end position="375"/>
    </location>
</feature>
<dbReference type="EMBL" id="CAJMXA010000295">
    <property type="protein sequence ID" value="CAE6424702.1"/>
    <property type="molecule type" value="Genomic_DNA"/>
</dbReference>
<name>A0A8H2XE95_9AGAM</name>
<gene>
    <name evidence="3" type="ORF">RDB_LOCUS16899</name>
</gene>
<dbReference type="PANTHER" id="PTHR42101:SF1">
    <property type="entry name" value="LOW TEMPERATURE REQUIREMENT A"/>
    <property type="match status" value="1"/>
</dbReference>
<dbReference type="AlphaFoldDB" id="A0A8H2XE95"/>
<evidence type="ECO:0000313" key="4">
    <source>
        <dbReference type="Proteomes" id="UP000663853"/>
    </source>
</evidence>
<keyword evidence="2" id="KW-1133">Transmembrane helix</keyword>
<dbReference type="Proteomes" id="UP000663853">
    <property type="component" value="Unassembled WGS sequence"/>
</dbReference>
<protein>
    <recommendedName>
        <fullName evidence="5">Low temperature requirement protein LtrA</fullName>
    </recommendedName>
</protein>
<evidence type="ECO:0000313" key="3">
    <source>
        <dbReference type="EMBL" id="CAE6424702.1"/>
    </source>
</evidence>
<reference evidence="3" key="1">
    <citation type="submission" date="2021-01" db="EMBL/GenBank/DDBJ databases">
        <authorList>
            <person name="Kaushik A."/>
        </authorList>
    </citation>
    <scope>NUCLEOTIDE SEQUENCE</scope>
    <source>
        <strain evidence="3">AG6-10EEA</strain>
    </source>
</reference>
<comment type="caution">
    <text evidence="3">The sequence shown here is derived from an EMBL/GenBank/DDBJ whole genome shotgun (WGS) entry which is preliminary data.</text>
</comment>
<feature type="transmembrane region" description="Helical" evidence="2">
    <location>
        <begin position="634"/>
        <end position="652"/>
    </location>
</feature>
<evidence type="ECO:0000256" key="2">
    <source>
        <dbReference type="SAM" id="Phobius"/>
    </source>
</evidence>
<keyword evidence="2" id="KW-0472">Membrane</keyword>
<feature type="transmembrane region" description="Helical" evidence="2">
    <location>
        <begin position="664"/>
        <end position="686"/>
    </location>
</feature>
<evidence type="ECO:0008006" key="5">
    <source>
        <dbReference type="Google" id="ProtNLM"/>
    </source>
</evidence>
<dbReference type="Pfam" id="PF06772">
    <property type="entry name" value="LtrA"/>
    <property type="match status" value="1"/>
</dbReference>
<dbReference type="PANTHER" id="PTHR42101">
    <property type="entry name" value="CHROMOSOME 16, WHOLE GENOME SHOTGUN SEQUENCE"/>
    <property type="match status" value="1"/>
</dbReference>
<dbReference type="InterPro" id="IPR010640">
    <property type="entry name" value="Low_temperature_requirement_A"/>
</dbReference>
<feature type="transmembrane region" description="Helical" evidence="2">
    <location>
        <begin position="174"/>
        <end position="197"/>
    </location>
</feature>
<accession>A0A8H2XE95</accession>
<keyword evidence="2" id="KW-0812">Transmembrane</keyword>
<feature type="transmembrane region" description="Helical" evidence="2">
    <location>
        <begin position="417"/>
        <end position="436"/>
    </location>
</feature>
<feature type="transmembrane region" description="Helical" evidence="2">
    <location>
        <begin position="306"/>
        <end position="325"/>
    </location>
</feature>
<feature type="transmembrane region" description="Helical" evidence="2">
    <location>
        <begin position="456"/>
        <end position="473"/>
    </location>
</feature>
<feature type="transmembrane region" description="Helical" evidence="2">
    <location>
        <begin position="706"/>
        <end position="727"/>
    </location>
</feature>
<feature type="transmembrane region" description="Helical" evidence="2">
    <location>
        <begin position="273"/>
        <end position="294"/>
    </location>
</feature>
<evidence type="ECO:0000256" key="1">
    <source>
        <dbReference type="SAM" id="MobiDB-lite"/>
    </source>
</evidence>
<proteinExistence type="predicted"/>
<feature type="compositionally biased region" description="Basic and acidic residues" evidence="1">
    <location>
        <begin position="79"/>
        <end position="91"/>
    </location>
</feature>
<organism evidence="3 4">
    <name type="scientific">Rhizoctonia solani</name>
    <dbReference type="NCBI Taxonomy" id="456999"/>
    <lineage>
        <taxon>Eukaryota</taxon>
        <taxon>Fungi</taxon>
        <taxon>Dikarya</taxon>
        <taxon>Basidiomycota</taxon>
        <taxon>Agaricomycotina</taxon>
        <taxon>Agaricomycetes</taxon>
        <taxon>Cantharellales</taxon>
        <taxon>Ceratobasidiaceae</taxon>
        <taxon>Rhizoctonia</taxon>
    </lineage>
</organism>
<sequence length="750" mass="85052">MSTRLSAAWQPVGMNFKEWLLGEWFRGIRDDVNRDEDDNELVQQRLEQWRPFSQSPFIEPNLGLMPRNDHPQELAVHTDGGDEKAPEKPETSRTNSGLSQQNSISMPIQVNHTGPTWVHLFYDLAWTATFSTLTQNGKFDEAWDTVSYVTFFLVMWWMWASQTLYSVHFYTNDWVHLFSIFVQLIIFGLLCATTRGYDVTSYILKLRGANLLTISDIDDPEEYREDRVTSYSMITIAFSIAASRFIHWVQHTIVLIHGRRAAHTLQLHTPLKLFVLPAGLAISNGFFWAGAVLTKTIGKSVYGAKIKFVLWGVGLLVELVLHVFTESLSWGTTSSRHAKESTITQDALPQPELLKAPPQSPQSSPAQRNQAWPEPRSNVNLRERLEGITTVILGEGLNGIAGTLYSVISAPGIGGPVPANIICAAFLVYFLAYFYFEGPTGHRDPKGSSVRQMMWMLLHFPFHLGIILLLLGVKNQFIMTSYLSTANKNFRILNEVMASQELYLDDPASAQNLPLKNFLLKRGIKWATEFKELNETVTNNGTIPLEDIDVNSPEFDNQVGIWSMRMSLKIMEQFYKTFMGENSEIDPKLQAKIQDYYTNSTKPLQDWTEPPKLAASYTYTSIITDLLKPGLLSVHYIVGLAAAILLSLAAMNRLHSKPRDRFQWGIILSRFFMGIALALLILLNVGDIKSLWVYDDEVSRQAGVFRWIWAWMVLPTLAIAFAVEFIIERILIRYAGLAVARKRRHTNSSS</sequence>